<protein>
    <submittedName>
        <fullName evidence="1">Uncharacterized protein</fullName>
    </submittedName>
</protein>
<organism evidence="1 2">
    <name type="scientific">Hymenobacter properus</name>
    <dbReference type="NCBI Taxonomy" id="2791026"/>
    <lineage>
        <taxon>Bacteria</taxon>
        <taxon>Pseudomonadati</taxon>
        <taxon>Bacteroidota</taxon>
        <taxon>Cytophagia</taxon>
        <taxon>Cytophagales</taxon>
        <taxon>Hymenobacteraceae</taxon>
        <taxon>Hymenobacter</taxon>
    </lineage>
</organism>
<gene>
    <name evidence="1" type="ORF">I2I01_22290</name>
</gene>
<proteinExistence type="predicted"/>
<reference evidence="1 2" key="1">
    <citation type="submission" date="2020-11" db="EMBL/GenBank/DDBJ databases">
        <authorList>
            <person name="Kim M.K."/>
        </authorList>
    </citation>
    <scope>NUCLEOTIDE SEQUENCE [LARGE SCALE GENOMIC DNA]</scope>
    <source>
        <strain evidence="1 2">BT439</strain>
    </source>
</reference>
<dbReference type="EMBL" id="JADQDP010000008">
    <property type="protein sequence ID" value="MBF9144389.1"/>
    <property type="molecule type" value="Genomic_DNA"/>
</dbReference>
<sequence>MKSAVLNHEFVEFIPKVLEDGMLYVSMTYATAAHNCCCGCGNKVITPLTPTDWKLIYDGESISITPSIGNWSFPCQSHYWIKHGKIKWSGQWSSGEIAAGRTRDLLAKKKQFKSVETAIVDEVIVAPEPLLPVKPPKGFWRRMWDKLTFSNEAD</sequence>
<comment type="caution">
    <text evidence="1">The sequence shown here is derived from an EMBL/GenBank/DDBJ whole genome shotgun (WGS) entry which is preliminary data.</text>
</comment>
<keyword evidence="2" id="KW-1185">Reference proteome</keyword>
<dbReference type="Proteomes" id="UP000645610">
    <property type="component" value="Unassembled WGS sequence"/>
</dbReference>
<accession>A0A931FQA2</accession>
<dbReference type="Pfam" id="PF20137">
    <property type="entry name" value="BubE"/>
    <property type="match status" value="1"/>
</dbReference>
<evidence type="ECO:0000313" key="1">
    <source>
        <dbReference type="EMBL" id="MBF9144389.1"/>
    </source>
</evidence>
<dbReference type="RefSeq" id="WP_196288747.1">
    <property type="nucleotide sequence ID" value="NZ_JADQDP010000008.1"/>
</dbReference>
<dbReference type="AlphaFoldDB" id="A0A931FQA2"/>
<evidence type="ECO:0000313" key="2">
    <source>
        <dbReference type="Proteomes" id="UP000645610"/>
    </source>
</evidence>
<name>A0A931FQA2_9BACT</name>
<dbReference type="InterPro" id="IPR045384">
    <property type="entry name" value="DUF6527"/>
</dbReference>